<organism evidence="10 11">
    <name type="scientific">Eumeta variegata</name>
    <name type="common">Bagworm moth</name>
    <name type="synonym">Eumeta japonica</name>
    <dbReference type="NCBI Taxonomy" id="151549"/>
    <lineage>
        <taxon>Eukaryota</taxon>
        <taxon>Metazoa</taxon>
        <taxon>Ecdysozoa</taxon>
        <taxon>Arthropoda</taxon>
        <taxon>Hexapoda</taxon>
        <taxon>Insecta</taxon>
        <taxon>Pterygota</taxon>
        <taxon>Neoptera</taxon>
        <taxon>Endopterygota</taxon>
        <taxon>Lepidoptera</taxon>
        <taxon>Glossata</taxon>
        <taxon>Ditrysia</taxon>
        <taxon>Tineoidea</taxon>
        <taxon>Psychidae</taxon>
        <taxon>Oiketicinae</taxon>
        <taxon>Eumeta</taxon>
    </lineage>
</organism>
<comment type="subcellular location">
    <subcellularLocation>
        <location evidence="1">Cytoplasm</location>
        <location evidence="1">Cytoskeleton</location>
        <location evidence="1">Cilium axoneme</location>
    </subcellularLocation>
</comment>
<evidence type="ECO:0000256" key="6">
    <source>
        <dbReference type="ARBA" id="ARBA00023273"/>
    </source>
</evidence>
<gene>
    <name evidence="10" type="primary">ttc25</name>
    <name evidence="10" type="ORF">EVAR_93704_1</name>
</gene>
<name>A0A4C1U2V8_EUMVA</name>
<evidence type="ECO:0000256" key="2">
    <source>
        <dbReference type="ARBA" id="ARBA00022490"/>
    </source>
</evidence>
<evidence type="ECO:0000256" key="5">
    <source>
        <dbReference type="ARBA" id="ARBA00023212"/>
    </source>
</evidence>
<evidence type="ECO:0000256" key="1">
    <source>
        <dbReference type="ARBA" id="ARBA00004430"/>
    </source>
</evidence>
<proteinExistence type="predicted"/>
<keyword evidence="2" id="KW-0963">Cytoplasm</keyword>
<accession>A0A4C1U2V8</accession>
<dbReference type="InterPro" id="IPR011990">
    <property type="entry name" value="TPR-like_helical_dom_sf"/>
</dbReference>
<evidence type="ECO:0000313" key="11">
    <source>
        <dbReference type="Proteomes" id="UP000299102"/>
    </source>
</evidence>
<dbReference type="STRING" id="151549.A0A4C1U2V8"/>
<dbReference type="EMBL" id="BGZK01000120">
    <property type="protein sequence ID" value="GBP20590.1"/>
    <property type="molecule type" value="Genomic_DNA"/>
</dbReference>
<sequence length="378" mass="42398">MGRGKEPEKPASNPLEAKKHRDEAAGHLKGGNYERALASINKIYAKMDSNDTAKAQARSILGPDRETEFLQSFVRVGIGDEEEEIPVPKPSISKRAPPSAEKTSEIVVEEEDKLSVKELKETHKQKKGRKQKKEKRRREEELYTDKDRAAAVVMGYKDIKQSLSMKDKAERSSALQLPAEADSGTLLALARAELGHARHRTALAFVDKAIELAPEEKAAYVARSKCYLLLGEPKAALADAETALKFAPGDAKALLHKAEALYYCGQFELSLVHYHRGLRTRPDLHEFRLGVQKAQEAIENTIGTAKPTKKSDKQSKKKNPRSLLTQLMSDKLYLENLLKHPDLNIDKKNEAVTKQAEEAIRFLENRAEFWRQQEANGK</sequence>
<reference evidence="10 11" key="1">
    <citation type="journal article" date="2019" name="Commun. Biol.">
        <title>The bagworm genome reveals a unique fibroin gene that provides high tensile strength.</title>
        <authorList>
            <person name="Kono N."/>
            <person name="Nakamura H."/>
            <person name="Ohtoshi R."/>
            <person name="Tomita M."/>
            <person name="Numata K."/>
            <person name="Arakawa K."/>
        </authorList>
    </citation>
    <scope>NUCLEOTIDE SEQUENCE [LARGE SCALE GENOMIC DNA]</scope>
</reference>
<dbReference type="Gene3D" id="1.25.40.10">
    <property type="entry name" value="Tetratricopeptide repeat domain"/>
    <property type="match status" value="1"/>
</dbReference>
<evidence type="ECO:0000313" key="10">
    <source>
        <dbReference type="EMBL" id="GBP20590.1"/>
    </source>
</evidence>
<evidence type="ECO:0000256" key="3">
    <source>
        <dbReference type="ARBA" id="ARBA00022737"/>
    </source>
</evidence>
<evidence type="ECO:0000256" key="4">
    <source>
        <dbReference type="ARBA" id="ARBA00022803"/>
    </source>
</evidence>
<keyword evidence="11" id="KW-1185">Reference proteome</keyword>
<dbReference type="PANTHER" id="PTHR23040">
    <property type="match status" value="1"/>
</dbReference>
<dbReference type="SUPFAM" id="SSF48452">
    <property type="entry name" value="TPR-like"/>
    <property type="match status" value="1"/>
</dbReference>
<feature type="region of interest" description="Disordered" evidence="9">
    <location>
        <begin position="299"/>
        <end position="321"/>
    </location>
</feature>
<keyword evidence="6" id="KW-0966">Cell projection</keyword>
<feature type="region of interest" description="Disordered" evidence="9">
    <location>
        <begin position="119"/>
        <end position="142"/>
    </location>
</feature>
<evidence type="ECO:0000256" key="9">
    <source>
        <dbReference type="SAM" id="MobiDB-lite"/>
    </source>
</evidence>
<dbReference type="PANTHER" id="PTHR23040:SF1">
    <property type="entry name" value="OUTER DYNEIN ARM-DOCKING COMPLEX SUBUNIT 4"/>
    <property type="match status" value="1"/>
</dbReference>
<protein>
    <recommendedName>
        <fullName evidence="7">Outer dynein arm-docking complex subunit 4</fullName>
    </recommendedName>
    <alternativeName>
        <fullName evidence="8">Tetratricopeptide repeat protein 25</fullName>
    </alternativeName>
</protein>
<dbReference type="OrthoDB" id="245563at2759"/>
<evidence type="ECO:0000256" key="7">
    <source>
        <dbReference type="ARBA" id="ARBA00034139"/>
    </source>
</evidence>
<keyword evidence="3" id="KW-0677">Repeat</keyword>
<feature type="compositionally biased region" description="Basic and acidic residues" evidence="9">
    <location>
        <begin position="16"/>
        <end position="26"/>
    </location>
</feature>
<dbReference type="InterPro" id="IPR040111">
    <property type="entry name" value="ODAD4"/>
</dbReference>
<dbReference type="InterPro" id="IPR019734">
    <property type="entry name" value="TPR_rpt"/>
</dbReference>
<feature type="region of interest" description="Disordered" evidence="9">
    <location>
        <begin position="1"/>
        <end position="31"/>
    </location>
</feature>
<feature type="region of interest" description="Disordered" evidence="9">
    <location>
        <begin position="80"/>
        <end position="107"/>
    </location>
</feature>
<evidence type="ECO:0000256" key="8">
    <source>
        <dbReference type="ARBA" id="ARBA00034143"/>
    </source>
</evidence>
<keyword evidence="5" id="KW-0206">Cytoskeleton</keyword>
<comment type="caution">
    <text evidence="10">The sequence shown here is derived from an EMBL/GenBank/DDBJ whole genome shotgun (WGS) entry which is preliminary data.</text>
</comment>
<feature type="compositionally biased region" description="Basic residues" evidence="9">
    <location>
        <begin position="123"/>
        <end position="136"/>
    </location>
</feature>
<dbReference type="Proteomes" id="UP000299102">
    <property type="component" value="Unassembled WGS sequence"/>
</dbReference>
<dbReference type="GO" id="GO:0005930">
    <property type="term" value="C:axoneme"/>
    <property type="evidence" value="ECO:0007669"/>
    <property type="project" value="UniProtKB-SubCell"/>
</dbReference>
<keyword evidence="4" id="KW-0802">TPR repeat</keyword>
<dbReference type="SMART" id="SM00028">
    <property type="entry name" value="TPR"/>
    <property type="match status" value="4"/>
</dbReference>
<dbReference type="AlphaFoldDB" id="A0A4C1U2V8"/>